<evidence type="ECO:0000313" key="6">
    <source>
        <dbReference type="EMBL" id="KAJ3698981.1"/>
    </source>
</evidence>
<dbReference type="PANTHER" id="PTHR44083">
    <property type="entry name" value="TOPLESS-RELATED PROTEIN 1-RELATED"/>
    <property type="match status" value="1"/>
</dbReference>
<feature type="region of interest" description="Disordered" evidence="4">
    <location>
        <begin position="193"/>
        <end position="215"/>
    </location>
</feature>
<dbReference type="EMBL" id="JAMRDG010000001">
    <property type="protein sequence ID" value="KAJ3698981.1"/>
    <property type="molecule type" value="Genomic_DNA"/>
</dbReference>
<dbReference type="InterPro" id="IPR054080">
    <property type="entry name" value="TPR1-like_2nd"/>
</dbReference>
<dbReference type="InterPro" id="IPR027728">
    <property type="entry name" value="Topless_fam"/>
</dbReference>
<dbReference type="PROSITE" id="PS50082">
    <property type="entry name" value="WD_REPEATS_2"/>
    <property type="match status" value="1"/>
</dbReference>
<dbReference type="PROSITE" id="PS50897">
    <property type="entry name" value="CTLH"/>
    <property type="match status" value="1"/>
</dbReference>
<sequence>MKFFEEEVMNGNWDEVEKYLCEFTKVEGNGHSIKMFFEIRKQKYLEALDKLYQAKAAKILIKDLKVFASIDADLIKDITHLLTLDNFRENAQLSKCGDTESARAILLVQLKKLIEGNPQFHGKLQFPSPGSSRLRTLINQGLNRQHQRCKNPQTHPEVKTLFADHSCGKLGAELLLQADSQLLRSIPKRKGFCPPSDHEPSAPVHTPLAGGVSKPQAARGTVGFGNMSPVPNLPHSCPEAKYNPEEVTKTVATTLDLGSTPRSMDFHPIQQTLLLGVAYSSHIAQIYTYHGGNDIREHLEIDAHVGCVHDIAFANPEKQLRLITCGGDETIKVWDANTGTRQFILRGHDGPFLYSIGYDGKIKTWLYDNQGSSKDYDVPGWWNTTMAYSADGTRLFFCGTSKNGVRFLVEWNESEGSVKRTYRGLSKYSLGFVKFDTSRNRFLAVGDDYLIKFWDMNNDKLLDISDAEGGLPASPRIRFNKEGSLLAVSTEDNGIKILANGDGLRLLHTLKASFDALRNTSEAVAKNGDNRSIVDARRSIAESMDKSKMCEISEPAQCHSLRIMDDLRSSKICKLMYSNSGVSLLALGSNGIHLLWKWPCNEHNPHGKATASVSPQLWVPPTGIFMTNDVMDSNLERAVHCCALTKNDLYVVFASGGNISLFNMTTSETKRTFMHPPPAATFLAFNPQDNNVIAIGMEDSTIQIYNAKTREVATLYFLEISNFTLPNAFVVLNQIAIYEAPKLKCINQWETPITHATFSCDSLLICASFMDATVCIFNSSNLEVTCRILPAAYLPLDVSGIVHLVVVTAHPSVSNQFALGLTDGGVLVLEPLESEGKWGAAPVSENGSVRASSCDKAKK</sequence>
<dbReference type="GO" id="GO:0006355">
    <property type="term" value="P:regulation of DNA-templated transcription"/>
    <property type="evidence" value="ECO:0007669"/>
    <property type="project" value="InterPro"/>
</dbReference>
<dbReference type="InterPro" id="IPR019775">
    <property type="entry name" value="WD40_repeat_CS"/>
</dbReference>
<evidence type="ECO:0000313" key="7">
    <source>
        <dbReference type="Proteomes" id="UP001210211"/>
    </source>
</evidence>
<dbReference type="Pfam" id="PF21889">
    <property type="entry name" value="TPR1-like_2nd"/>
    <property type="match status" value="1"/>
</dbReference>
<proteinExistence type="predicted"/>
<dbReference type="InterPro" id="IPR001680">
    <property type="entry name" value="WD40_rpt"/>
</dbReference>
<dbReference type="SUPFAM" id="SSF50978">
    <property type="entry name" value="WD40 repeat-like"/>
    <property type="match status" value="1"/>
</dbReference>
<feature type="domain" description="CTLH" evidence="5">
    <location>
        <begin position="1"/>
        <end position="55"/>
    </location>
</feature>
<dbReference type="InterPro" id="IPR048419">
    <property type="entry name" value="Topless_Znf"/>
</dbReference>
<feature type="repeat" description="WD" evidence="3">
    <location>
        <begin position="301"/>
        <end position="344"/>
    </location>
</feature>
<evidence type="ECO:0000256" key="1">
    <source>
        <dbReference type="ARBA" id="ARBA00022574"/>
    </source>
</evidence>
<dbReference type="PANTHER" id="PTHR44083:SF45">
    <property type="entry name" value="TOPLESS-RELATED PROTEIN 1"/>
    <property type="match status" value="1"/>
</dbReference>
<dbReference type="SMART" id="SM00668">
    <property type="entry name" value="CTLH"/>
    <property type="match status" value="1"/>
</dbReference>
<keyword evidence="2" id="KW-0677">Repeat</keyword>
<dbReference type="Pfam" id="PF21359">
    <property type="entry name" value="zf_topless"/>
    <property type="match status" value="1"/>
</dbReference>
<accession>A0AAD6ES23</accession>
<dbReference type="Proteomes" id="UP001210211">
    <property type="component" value="Unassembled WGS sequence"/>
</dbReference>
<dbReference type="SMART" id="SM00320">
    <property type="entry name" value="WD40"/>
    <property type="match status" value="5"/>
</dbReference>
<name>A0AAD6ES23_9POAL</name>
<keyword evidence="1 3" id="KW-0853">WD repeat</keyword>
<evidence type="ECO:0000256" key="3">
    <source>
        <dbReference type="PROSITE-ProRule" id="PRU00221"/>
    </source>
</evidence>
<protein>
    <recommendedName>
        <fullName evidence="5">CTLH domain-containing protein</fullName>
    </recommendedName>
</protein>
<evidence type="ECO:0000256" key="2">
    <source>
        <dbReference type="ARBA" id="ARBA00022737"/>
    </source>
</evidence>
<organism evidence="6 7">
    <name type="scientific">Rhynchospora tenuis</name>
    <dbReference type="NCBI Taxonomy" id="198213"/>
    <lineage>
        <taxon>Eukaryota</taxon>
        <taxon>Viridiplantae</taxon>
        <taxon>Streptophyta</taxon>
        <taxon>Embryophyta</taxon>
        <taxon>Tracheophyta</taxon>
        <taxon>Spermatophyta</taxon>
        <taxon>Magnoliopsida</taxon>
        <taxon>Liliopsida</taxon>
        <taxon>Poales</taxon>
        <taxon>Cyperaceae</taxon>
        <taxon>Cyperoideae</taxon>
        <taxon>Rhynchosporeae</taxon>
        <taxon>Rhynchospora</taxon>
    </lineage>
</organism>
<gene>
    <name evidence="6" type="ORF">LUZ61_002686</name>
</gene>
<dbReference type="AlphaFoldDB" id="A0AAD6ES23"/>
<evidence type="ECO:0000256" key="4">
    <source>
        <dbReference type="SAM" id="MobiDB-lite"/>
    </source>
</evidence>
<dbReference type="InterPro" id="IPR015943">
    <property type="entry name" value="WD40/YVTN_repeat-like_dom_sf"/>
</dbReference>
<dbReference type="InterPro" id="IPR006595">
    <property type="entry name" value="CTLH_C"/>
</dbReference>
<dbReference type="InterPro" id="IPR036322">
    <property type="entry name" value="WD40_repeat_dom_sf"/>
</dbReference>
<comment type="caution">
    <text evidence="6">The sequence shown here is derived from an EMBL/GenBank/DDBJ whole genome shotgun (WGS) entry which is preliminary data.</text>
</comment>
<dbReference type="PROSITE" id="PS00678">
    <property type="entry name" value="WD_REPEATS_1"/>
    <property type="match status" value="1"/>
</dbReference>
<feature type="region of interest" description="Disordered" evidence="4">
    <location>
        <begin position="838"/>
        <end position="859"/>
    </location>
</feature>
<dbReference type="Pfam" id="PF00400">
    <property type="entry name" value="WD40"/>
    <property type="match status" value="1"/>
</dbReference>
<reference evidence="6 7" key="1">
    <citation type="journal article" date="2022" name="Cell">
        <title>Repeat-based holocentromeres influence genome architecture and karyotype evolution.</title>
        <authorList>
            <person name="Hofstatter P.G."/>
            <person name="Thangavel G."/>
            <person name="Lux T."/>
            <person name="Neumann P."/>
            <person name="Vondrak T."/>
            <person name="Novak P."/>
            <person name="Zhang M."/>
            <person name="Costa L."/>
            <person name="Castellani M."/>
            <person name="Scott A."/>
            <person name="Toegelov H."/>
            <person name="Fuchs J."/>
            <person name="Mata-Sucre Y."/>
            <person name="Dias Y."/>
            <person name="Vanzela A.L.L."/>
            <person name="Huettel B."/>
            <person name="Almeida C.C.S."/>
            <person name="Simkova H."/>
            <person name="Souza G."/>
            <person name="Pedrosa-Harand A."/>
            <person name="Macas J."/>
            <person name="Mayer K.F.X."/>
            <person name="Houben A."/>
            <person name="Marques A."/>
        </authorList>
    </citation>
    <scope>NUCLEOTIDE SEQUENCE [LARGE SCALE GENOMIC DNA]</scope>
    <source>
        <strain evidence="6">RhyTen1mFocal</strain>
    </source>
</reference>
<evidence type="ECO:0000259" key="5">
    <source>
        <dbReference type="PROSITE" id="PS50897"/>
    </source>
</evidence>
<keyword evidence="7" id="KW-1185">Reference proteome</keyword>
<dbReference type="Gene3D" id="2.130.10.10">
    <property type="entry name" value="YVTN repeat-like/Quinoprotein amine dehydrogenase"/>
    <property type="match status" value="3"/>
</dbReference>